<accession>A0AAV2F8M0</accession>
<feature type="region of interest" description="Disordered" evidence="1">
    <location>
        <begin position="41"/>
        <end position="66"/>
    </location>
</feature>
<name>A0AAV2F8M0_9ROSI</name>
<dbReference type="AlphaFoldDB" id="A0AAV2F8M0"/>
<proteinExistence type="predicted"/>
<feature type="region of interest" description="Disordered" evidence="1">
    <location>
        <begin position="1"/>
        <end position="28"/>
    </location>
</feature>
<evidence type="ECO:0000313" key="3">
    <source>
        <dbReference type="Proteomes" id="UP001497516"/>
    </source>
</evidence>
<keyword evidence="3" id="KW-1185">Reference proteome</keyword>
<dbReference type="Proteomes" id="UP001497516">
    <property type="component" value="Chromosome 6"/>
</dbReference>
<reference evidence="2 3" key="1">
    <citation type="submission" date="2024-04" db="EMBL/GenBank/DDBJ databases">
        <authorList>
            <person name="Fracassetti M."/>
        </authorList>
    </citation>
    <scope>NUCLEOTIDE SEQUENCE [LARGE SCALE GENOMIC DNA]</scope>
</reference>
<evidence type="ECO:0000313" key="2">
    <source>
        <dbReference type="EMBL" id="CAL1394586.1"/>
    </source>
</evidence>
<organism evidence="2 3">
    <name type="scientific">Linum trigynum</name>
    <dbReference type="NCBI Taxonomy" id="586398"/>
    <lineage>
        <taxon>Eukaryota</taxon>
        <taxon>Viridiplantae</taxon>
        <taxon>Streptophyta</taxon>
        <taxon>Embryophyta</taxon>
        <taxon>Tracheophyta</taxon>
        <taxon>Spermatophyta</taxon>
        <taxon>Magnoliopsida</taxon>
        <taxon>eudicotyledons</taxon>
        <taxon>Gunneridae</taxon>
        <taxon>Pentapetalae</taxon>
        <taxon>rosids</taxon>
        <taxon>fabids</taxon>
        <taxon>Malpighiales</taxon>
        <taxon>Linaceae</taxon>
        <taxon>Linum</taxon>
    </lineage>
</organism>
<dbReference type="EMBL" id="OZ034819">
    <property type="protein sequence ID" value="CAL1394586.1"/>
    <property type="molecule type" value="Genomic_DNA"/>
</dbReference>
<evidence type="ECO:0000256" key="1">
    <source>
        <dbReference type="SAM" id="MobiDB-lite"/>
    </source>
</evidence>
<gene>
    <name evidence="2" type="ORF">LTRI10_LOCUS35079</name>
</gene>
<protein>
    <submittedName>
        <fullName evidence="2">Uncharacterized protein</fullName>
    </submittedName>
</protein>
<sequence>MLQTDGEDELRLGTGDAGDRRGRGAIGYGGDRRRAILETGGEDVAQPATKPPAGGGRLLETAVEEG</sequence>